<gene>
    <name evidence="2" type="ORF">SAMN05444410_102209</name>
</gene>
<keyword evidence="1" id="KW-0732">Signal</keyword>
<organism evidence="2 3">
    <name type="scientific">Hydrobacter penzbergensis</name>
    <dbReference type="NCBI Taxonomy" id="1235997"/>
    <lineage>
        <taxon>Bacteria</taxon>
        <taxon>Pseudomonadati</taxon>
        <taxon>Bacteroidota</taxon>
        <taxon>Chitinophagia</taxon>
        <taxon>Chitinophagales</taxon>
        <taxon>Chitinophagaceae</taxon>
        <taxon>Hydrobacter</taxon>
    </lineage>
</organism>
<evidence type="ECO:0000313" key="2">
    <source>
        <dbReference type="EMBL" id="SDW39995.1"/>
    </source>
</evidence>
<dbReference type="EMBL" id="FNNO01000002">
    <property type="protein sequence ID" value="SDW39995.1"/>
    <property type="molecule type" value="Genomic_DNA"/>
</dbReference>
<reference evidence="2 3" key="1">
    <citation type="submission" date="2016-10" db="EMBL/GenBank/DDBJ databases">
        <authorList>
            <person name="Varghese N."/>
            <person name="Submissions S."/>
        </authorList>
    </citation>
    <scope>NUCLEOTIDE SEQUENCE [LARGE SCALE GENOMIC DNA]</scope>
    <source>
        <strain evidence="2 3">DSM 25353</strain>
    </source>
</reference>
<accession>A0A8X8IDN3</accession>
<evidence type="ECO:0000256" key="1">
    <source>
        <dbReference type="SAM" id="SignalP"/>
    </source>
</evidence>
<dbReference type="RefSeq" id="WP_139173831.1">
    <property type="nucleotide sequence ID" value="NZ_FNNO01000002.1"/>
</dbReference>
<sequence>MKHYLLLLALLCWSPFLVQAQIPDSSFSTHNDSTITRRTIRLGKYFREVYTLNGEKLNKRSVVSILKNYPGSADEMKAYSRNGHALSVAWPVVITAFLATCIQLSNQNNSPGNAFDKAPVPITILLGSLIGSGIISLNRDHHLKKAIKVYNSHKEKF</sequence>
<feature type="signal peptide" evidence="1">
    <location>
        <begin position="1"/>
        <end position="20"/>
    </location>
</feature>
<evidence type="ECO:0000313" key="3">
    <source>
        <dbReference type="Proteomes" id="UP000198711"/>
    </source>
</evidence>
<comment type="caution">
    <text evidence="2">The sequence shown here is derived from an EMBL/GenBank/DDBJ whole genome shotgun (WGS) entry which is preliminary data.</text>
</comment>
<protein>
    <submittedName>
        <fullName evidence="2">Uncharacterized protein</fullName>
    </submittedName>
</protein>
<name>A0A8X8IDN3_9BACT</name>
<proteinExistence type="predicted"/>
<dbReference type="AlphaFoldDB" id="A0A8X8IDN3"/>
<dbReference type="Proteomes" id="UP000198711">
    <property type="component" value="Unassembled WGS sequence"/>
</dbReference>
<keyword evidence="3" id="KW-1185">Reference proteome</keyword>
<feature type="chain" id="PRO_5036494892" evidence="1">
    <location>
        <begin position="21"/>
        <end position="157"/>
    </location>
</feature>